<keyword evidence="4" id="KW-1185">Reference proteome</keyword>
<feature type="transmembrane region" description="Helical" evidence="2">
    <location>
        <begin position="60"/>
        <end position="78"/>
    </location>
</feature>
<sequence>MQQTTIALIGFYVIIAIMLGFAAMVLLKIINGTIDLDGLVSEPINPQHPQFTGKASLSRFQFLIFTFVIAGLYLLLRIEHGTFVDIPETVLGLLGISGGSFVVSKAVGNMEGASPKTPANTPVAPPSPTAGGTGSPAGGPQ</sequence>
<reference evidence="3 4" key="1">
    <citation type="submission" date="2024-02" db="EMBL/GenBank/DDBJ databases">
        <title>Genome analysis and characterization of Microbaculum marinisediminis sp. nov., isolated from marine sediment.</title>
        <authorList>
            <person name="Du Z.-J."/>
            <person name="Ye Y.-Q."/>
            <person name="Zhang Z.-R."/>
            <person name="Yuan S.-M."/>
            <person name="Zhang X.-Y."/>
        </authorList>
    </citation>
    <scope>NUCLEOTIDE SEQUENCE [LARGE SCALE GENOMIC DNA]</scope>
    <source>
        <strain evidence="3 4">SDUM1044001</strain>
    </source>
</reference>
<organism evidence="3 4">
    <name type="scientific">Microbaculum marinum</name>
    <dbReference type="NCBI Taxonomy" id="1764581"/>
    <lineage>
        <taxon>Bacteria</taxon>
        <taxon>Pseudomonadati</taxon>
        <taxon>Pseudomonadota</taxon>
        <taxon>Alphaproteobacteria</taxon>
        <taxon>Hyphomicrobiales</taxon>
        <taxon>Tepidamorphaceae</taxon>
        <taxon>Microbaculum</taxon>
    </lineage>
</organism>
<dbReference type="Proteomes" id="UP001378188">
    <property type="component" value="Unassembled WGS sequence"/>
</dbReference>
<keyword evidence="2" id="KW-0812">Transmembrane</keyword>
<feature type="compositionally biased region" description="Gly residues" evidence="1">
    <location>
        <begin position="131"/>
        <end position="141"/>
    </location>
</feature>
<comment type="caution">
    <text evidence="3">The sequence shown here is derived from an EMBL/GenBank/DDBJ whole genome shotgun (WGS) entry which is preliminary data.</text>
</comment>
<evidence type="ECO:0000313" key="3">
    <source>
        <dbReference type="EMBL" id="MEJ8572171.1"/>
    </source>
</evidence>
<dbReference type="AlphaFoldDB" id="A0AAW9RX59"/>
<evidence type="ECO:0000313" key="4">
    <source>
        <dbReference type="Proteomes" id="UP001378188"/>
    </source>
</evidence>
<gene>
    <name evidence="3" type="ORF">V3328_11845</name>
</gene>
<proteinExistence type="predicted"/>
<dbReference type="EMBL" id="JAZHOF010000004">
    <property type="protein sequence ID" value="MEJ8572171.1"/>
    <property type="molecule type" value="Genomic_DNA"/>
</dbReference>
<evidence type="ECO:0000256" key="1">
    <source>
        <dbReference type="SAM" id="MobiDB-lite"/>
    </source>
</evidence>
<keyword evidence="2" id="KW-1133">Transmembrane helix</keyword>
<evidence type="ECO:0000256" key="2">
    <source>
        <dbReference type="SAM" id="Phobius"/>
    </source>
</evidence>
<name>A0AAW9RX59_9HYPH</name>
<dbReference type="RefSeq" id="WP_340329865.1">
    <property type="nucleotide sequence ID" value="NZ_JAZHOF010000004.1"/>
</dbReference>
<keyword evidence="2" id="KW-0472">Membrane</keyword>
<feature type="region of interest" description="Disordered" evidence="1">
    <location>
        <begin position="112"/>
        <end position="141"/>
    </location>
</feature>
<accession>A0AAW9RX59</accession>
<feature type="transmembrane region" description="Helical" evidence="2">
    <location>
        <begin position="6"/>
        <end position="27"/>
    </location>
</feature>
<protein>
    <submittedName>
        <fullName evidence="3">Uncharacterized protein</fullName>
    </submittedName>
</protein>